<gene>
    <name evidence="1" type="ORF">PFISCL1PPCAC_26317</name>
</gene>
<reference evidence="1" key="1">
    <citation type="submission" date="2023-10" db="EMBL/GenBank/DDBJ databases">
        <title>Genome assembly of Pristionchus species.</title>
        <authorList>
            <person name="Yoshida K."/>
            <person name="Sommer R.J."/>
        </authorList>
    </citation>
    <scope>NUCLEOTIDE SEQUENCE</scope>
    <source>
        <strain evidence="1">RS5133</strain>
    </source>
</reference>
<sequence>LQAFVDSLAEILVDITVKSNGIDGMTNVFLPFYKDVTDYNLAVHILHREGLESGAPIQRNIDSIKQVAEEYGRTLKNAAWSSIDSNGKSRY</sequence>
<feature type="non-terminal residue" evidence="1">
    <location>
        <position position="91"/>
    </location>
</feature>
<proteinExistence type="predicted"/>
<dbReference type="Proteomes" id="UP001432322">
    <property type="component" value="Unassembled WGS sequence"/>
</dbReference>
<evidence type="ECO:0000313" key="1">
    <source>
        <dbReference type="EMBL" id="GMT35020.1"/>
    </source>
</evidence>
<protein>
    <submittedName>
        <fullName evidence="1">Uncharacterized protein</fullName>
    </submittedName>
</protein>
<evidence type="ECO:0000313" key="2">
    <source>
        <dbReference type="Proteomes" id="UP001432322"/>
    </source>
</evidence>
<dbReference type="AlphaFoldDB" id="A0AAV5WWI9"/>
<keyword evidence="2" id="KW-1185">Reference proteome</keyword>
<accession>A0AAV5WWI9</accession>
<name>A0AAV5WWI9_9BILA</name>
<feature type="non-terminal residue" evidence="1">
    <location>
        <position position="1"/>
    </location>
</feature>
<organism evidence="1 2">
    <name type="scientific">Pristionchus fissidentatus</name>
    <dbReference type="NCBI Taxonomy" id="1538716"/>
    <lineage>
        <taxon>Eukaryota</taxon>
        <taxon>Metazoa</taxon>
        <taxon>Ecdysozoa</taxon>
        <taxon>Nematoda</taxon>
        <taxon>Chromadorea</taxon>
        <taxon>Rhabditida</taxon>
        <taxon>Rhabditina</taxon>
        <taxon>Diplogasteromorpha</taxon>
        <taxon>Diplogasteroidea</taxon>
        <taxon>Neodiplogasteridae</taxon>
        <taxon>Pristionchus</taxon>
    </lineage>
</organism>
<comment type="caution">
    <text evidence="1">The sequence shown here is derived from an EMBL/GenBank/DDBJ whole genome shotgun (WGS) entry which is preliminary data.</text>
</comment>
<dbReference type="EMBL" id="BTSY01000007">
    <property type="protein sequence ID" value="GMT35020.1"/>
    <property type="molecule type" value="Genomic_DNA"/>
</dbReference>